<organism evidence="1 2">
    <name type="scientific">Rhododendron molle</name>
    <name type="common">Chinese azalea</name>
    <name type="synonym">Azalea mollis</name>
    <dbReference type="NCBI Taxonomy" id="49168"/>
    <lineage>
        <taxon>Eukaryota</taxon>
        <taxon>Viridiplantae</taxon>
        <taxon>Streptophyta</taxon>
        <taxon>Embryophyta</taxon>
        <taxon>Tracheophyta</taxon>
        <taxon>Spermatophyta</taxon>
        <taxon>Magnoliopsida</taxon>
        <taxon>eudicotyledons</taxon>
        <taxon>Gunneridae</taxon>
        <taxon>Pentapetalae</taxon>
        <taxon>asterids</taxon>
        <taxon>Ericales</taxon>
        <taxon>Ericaceae</taxon>
        <taxon>Ericoideae</taxon>
        <taxon>Rhodoreae</taxon>
        <taxon>Rhododendron</taxon>
    </lineage>
</organism>
<dbReference type="Proteomes" id="UP001062846">
    <property type="component" value="Chromosome 9"/>
</dbReference>
<keyword evidence="2" id="KW-1185">Reference proteome</keyword>
<evidence type="ECO:0000313" key="2">
    <source>
        <dbReference type="Proteomes" id="UP001062846"/>
    </source>
</evidence>
<protein>
    <submittedName>
        <fullName evidence="1">Uncharacterized protein</fullName>
    </submittedName>
</protein>
<dbReference type="EMBL" id="CM046396">
    <property type="protein sequence ID" value="KAI8537544.1"/>
    <property type="molecule type" value="Genomic_DNA"/>
</dbReference>
<proteinExistence type="predicted"/>
<name>A0ACC0MAD2_RHOML</name>
<sequence>MLSGSFYLGGVGRFAGRPRRLNKLDPELCNGDNWESPALGVFGSGKTLFLVCGEGEAAGLGDCKVDGEVNGLLCRGDAEVNGLLCKGDCRVDGEVNGLLCRGDCKVDAKVNGLLCRGDCRVDGEVNGLLCRGDCKVDGEVTGLYCTGGCIDDGEVNELYCTSGCEGERQANGLFGCTPKINDSGGVCIPPFEILSFSTSCCNASLKAVMTM</sequence>
<accession>A0ACC0MAD2</accession>
<comment type="caution">
    <text evidence="1">The sequence shown here is derived from an EMBL/GenBank/DDBJ whole genome shotgun (WGS) entry which is preliminary data.</text>
</comment>
<reference evidence="1" key="1">
    <citation type="submission" date="2022-02" db="EMBL/GenBank/DDBJ databases">
        <title>Plant Genome Project.</title>
        <authorList>
            <person name="Zhang R.-G."/>
        </authorList>
    </citation>
    <scope>NUCLEOTIDE SEQUENCE</scope>
    <source>
        <strain evidence="1">AT1</strain>
    </source>
</reference>
<evidence type="ECO:0000313" key="1">
    <source>
        <dbReference type="EMBL" id="KAI8537544.1"/>
    </source>
</evidence>
<gene>
    <name evidence="1" type="ORF">RHMOL_Rhmol09G0032300</name>
</gene>